<evidence type="ECO:0000313" key="3">
    <source>
        <dbReference type="EMBL" id="GAA1089327.1"/>
    </source>
</evidence>
<feature type="region of interest" description="Disordered" evidence="1">
    <location>
        <begin position="1"/>
        <end position="26"/>
    </location>
</feature>
<evidence type="ECO:0000313" key="4">
    <source>
        <dbReference type="Proteomes" id="UP001499987"/>
    </source>
</evidence>
<dbReference type="RefSeq" id="WP_344624668.1">
    <property type="nucleotide sequence ID" value="NZ_BAAALD010000032.1"/>
</dbReference>
<dbReference type="InterPro" id="IPR013096">
    <property type="entry name" value="Cupin_2"/>
</dbReference>
<dbReference type="InterPro" id="IPR014710">
    <property type="entry name" value="RmlC-like_jellyroll"/>
</dbReference>
<dbReference type="Proteomes" id="UP001499987">
    <property type="component" value="Unassembled WGS sequence"/>
</dbReference>
<comment type="caution">
    <text evidence="3">The sequence shown here is derived from an EMBL/GenBank/DDBJ whole genome shotgun (WGS) entry which is preliminary data.</text>
</comment>
<keyword evidence="4" id="KW-1185">Reference proteome</keyword>
<dbReference type="Gene3D" id="2.60.120.10">
    <property type="entry name" value="Jelly Rolls"/>
    <property type="match status" value="1"/>
</dbReference>
<organism evidence="3 4">
    <name type="scientific">Kitasatospora arboriphila</name>
    <dbReference type="NCBI Taxonomy" id="258052"/>
    <lineage>
        <taxon>Bacteria</taxon>
        <taxon>Bacillati</taxon>
        <taxon>Actinomycetota</taxon>
        <taxon>Actinomycetes</taxon>
        <taxon>Kitasatosporales</taxon>
        <taxon>Streptomycetaceae</taxon>
        <taxon>Kitasatospora</taxon>
    </lineage>
</organism>
<dbReference type="Pfam" id="PF07883">
    <property type="entry name" value="Cupin_2"/>
    <property type="match status" value="1"/>
</dbReference>
<evidence type="ECO:0000256" key="1">
    <source>
        <dbReference type="SAM" id="MobiDB-lite"/>
    </source>
</evidence>
<feature type="compositionally biased region" description="Basic and acidic residues" evidence="1">
    <location>
        <begin position="7"/>
        <end position="18"/>
    </location>
</feature>
<feature type="domain" description="Cupin type-2" evidence="2">
    <location>
        <begin position="73"/>
        <end position="128"/>
    </location>
</feature>
<dbReference type="EMBL" id="BAAALD010000032">
    <property type="protein sequence ID" value="GAA1089327.1"/>
    <property type="molecule type" value="Genomic_DNA"/>
</dbReference>
<name>A0ABP4E2K8_9ACTN</name>
<reference evidence="4" key="1">
    <citation type="journal article" date="2019" name="Int. J. Syst. Evol. Microbiol.">
        <title>The Global Catalogue of Microorganisms (GCM) 10K type strain sequencing project: providing services to taxonomists for standard genome sequencing and annotation.</title>
        <authorList>
            <consortium name="The Broad Institute Genomics Platform"/>
            <consortium name="The Broad Institute Genome Sequencing Center for Infectious Disease"/>
            <person name="Wu L."/>
            <person name="Ma J."/>
        </authorList>
    </citation>
    <scope>NUCLEOTIDE SEQUENCE [LARGE SCALE GENOMIC DNA]</scope>
    <source>
        <strain evidence="4">JCM 13002</strain>
    </source>
</reference>
<dbReference type="SUPFAM" id="SSF51182">
    <property type="entry name" value="RmlC-like cupins"/>
    <property type="match status" value="1"/>
</dbReference>
<gene>
    <name evidence="3" type="ORF">GCM10009663_36340</name>
</gene>
<accession>A0ABP4E2K8</accession>
<sequence>MTAIDPTPDHPSPDHPMPDHPMPVAPVAVAPTPVDLAAAAAALPDAWSSRLLGHVGSAAVKVLRMDGQPLAIEHHPTAEALLVLDGRLELVVDGAETTVGPGGLAWVPAGARHAVRPGSHGTLVIVEVPEG</sequence>
<proteinExistence type="predicted"/>
<evidence type="ECO:0000259" key="2">
    <source>
        <dbReference type="Pfam" id="PF07883"/>
    </source>
</evidence>
<protein>
    <recommendedName>
        <fullName evidence="2">Cupin type-2 domain-containing protein</fullName>
    </recommendedName>
</protein>
<dbReference type="InterPro" id="IPR011051">
    <property type="entry name" value="RmlC_Cupin_sf"/>
</dbReference>